<evidence type="ECO:0000313" key="2">
    <source>
        <dbReference type="EMBL" id="TGN07975.1"/>
    </source>
</evidence>
<reference evidence="2" key="1">
    <citation type="journal article" date="2019" name="PLoS Negl. Trop. Dis.">
        <title>Revisiting the worldwide diversity of Leptospira species in the environment.</title>
        <authorList>
            <person name="Vincent A.T."/>
            <person name="Schiettekatte O."/>
            <person name="Bourhy P."/>
            <person name="Veyrier F.J."/>
            <person name="Picardeau M."/>
        </authorList>
    </citation>
    <scope>NUCLEOTIDE SEQUENCE [LARGE SCALE GENOMIC DNA]</scope>
    <source>
        <strain evidence="2">201400974</strain>
    </source>
</reference>
<organism evidence="2 3">
    <name type="scientific">Leptospira ilyithenensis</name>
    <dbReference type="NCBI Taxonomy" id="2484901"/>
    <lineage>
        <taxon>Bacteria</taxon>
        <taxon>Pseudomonadati</taxon>
        <taxon>Spirochaetota</taxon>
        <taxon>Spirochaetia</taxon>
        <taxon>Leptospirales</taxon>
        <taxon>Leptospiraceae</taxon>
        <taxon>Leptospira</taxon>
    </lineage>
</organism>
<feature type="transmembrane region" description="Helical" evidence="1">
    <location>
        <begin position="33"/>
        <end position="55"/>
    </location>
</feature>
<feature type="transmembrane region" description="Helical" evidence="1">
    <location>
        <begin position="62"/>
        <end position="83"/>
    </location>
</feature>
<keyword evidence="3" id="KW-1185">Reference proteome</keyword>
<evidence type="ECO:0000256" key="1">
    <source>
        <dbReference type="SAM" id="Phobius"/>
    </source>
</evidence>
<evidence type="ECO:0000313" key="3">
    <source>
        <dbReference type="Proteomes" id="UP000298264"/>
    </source>
</evidence>
<dbReference type="EMBL" id="RQHV01000061">
    <property type="protein sequence ID" value="TGN07975.1"/>
    <property type="molecule type" value="Genomic_DNA"/>
</dbReference>
<name>A0A4R9LK80_9LEPT</name>
<dbReference type="OrthoDB" id="9992992at2"/>
<proteinExistence type="predicted"/>
<gene>
    <name evidence="2" type="ORF">EHS11_13635</name>
</gene>
<sequence>MLIFLLTVSLFLFSFFLNAVVWRIRRPIQDTRAIFFLFTGVLVGFVVLNLCLALINLTIWNWFHFVLFYLGITFAYMTTYNVIPQGSPTFTILMTVKKSKQAGVSTKDFEGLVTNEMFISSRIRELLFENQIEERGNRYYITEPGLKFLRIFLFIRKILKKETIGG</sequence>
<keyword evidence="1" id="KW-0472">Membrane</keyword>
<dbReference type="AlphaFoldDB" id="A0A4R9LK80"/>
<dbReference type="RefSeq" id="WP_135764954.1">
    <property type="nucleotide sequence ID" value="NZ_RQHV01000061.1"/>
</dbReference>
<keyword evidence="1" id="KW-1133">Transmembrane helix</keyword>
<accession>A0A4R9LK80</accession>
<comment type="caution">
    <text evidence="2">The sequence shown here is derived from an EMBL/GenBank/DDBJ whole genome shotgun (WGS) entry which is preliminary data.</text>
</comment>
<protein>
    <submittedName>
        <fullName evidence="2">Uncharacterized protein</fullName>
    </submittedName>
</protein>
<dbReference type="Proteomes" id="UP000298264">
    <property type="component" value="Unassembled WGS sequence"/>
</dbReference>
<keyword evidence="1" id="KW-0812">Transmembrane</keyword>